<evidence type="ECO:0000313" key="5">
    <source>
        <dbReference type="Proteomes" id="UP000004995"/>
    </source>
</evidence>
<feature type="domain" description="At1g61320/AtMIF1 LRR" evidence="3">
    <location>
        <begin position="87"/>
        <end position="447"/>
    </location>
</feature>
<dbReference type="Gene3D" id="3.80.10.10">
    <property type="entry name" value="Ribonuclease Inhibitor"/>
    <property type="match status" value="1"/>
</dbReference>
<feature type="domain" description="F-box" evidence="2">
    <location>
        <begin position="23"/>
        <end position="59"/>
    </location>
</feature>
<dbReference type="InParanoid" id="K3Z0V8"/>
<dbReference type="InterPro" id="IPR032675">
    <property type="entry name" value="LRR_dom_sf"/>
</dbReference>
<name>K3Z0V8_SETIT</name>
<accession>K3Z0V8</accession>
<dbReference type="InterPro" id="IPR055357">
    <property type="entry name" value="LRR_At1g61320_AtMIF1"/>
</dbReference>
<sequence length="455" mass="51067">GITTSRNKRRASRNQQDKISGPSLPMDIWCHIHSLMPMRDAAQVACVSRAFARSWRGRPNLTFSEETFGLNENTCQKDKLVRYFTNKAFNLEVYASYDEKNNCHLEHLDSWLQIAVKPGIEELILSLFGIIGAKYNFPCSLFADGAGESLQYLFLASCEFHPTTKFGCLKSLTRLQLYMVHIADGELECFLAGCVVVESLDLRYCSEIICLKIPCLQRLSFLEVSTCSNLEAIESKAPNLSSFDFAGDLDVKLSLGNSPQIKKLRMRCKDATYYACTELPSKMPNLESLTIDSPTETVNAPMLSSQFLHLKFLAIIVLDEMDYDFLSLGSSFFDASPSLETFFDASLQMMPRHHHDKLKRVDITNFTSARTLVELACHIVESAKSLVRLTLDTTKGGPRCFGGNPYSCSLIRSRDAILEAERAVQAVEMYIKPKVSSTVELNVVEPCNRCRATEL</sequence>
<dbReference type="InterPro" id="IPR001810">
    <property type="entry name" value="F-box_dom"/>
</dbReference>
<proteinExistence type="predicted"/>
<evidence type="ECO:0000259" key="2">
    <source>
        <dbReference type="Pfam" id="PF00646"/>
    </source>
</evidence>
<reference evidence="4" key="2">
    <citation type="submission" date="2018-08" db="UniProtKB">
        <authorList>
            <consortium name="EnsemblPlants"/>
        </authorList>
    </citation>
    <scope>IDENTIFICATION</scope>
    <source>
        <strain evidence="4">Yugu1</strain>
    </source>
</reference>
<dbReference type="SUPFAM" id="SSF81383">
    <property type="entry name" value="F-box domain"/>
    <property type="match status" value="1"/>
</dbReference>
<dbReference type="OMA" id="RDSCHLA"/>
<dbReference type="EMBL" id="AGNK02000538">
    <property type="status" value="NOT_ANNOTATED_CDS"/>
    <property type="molecule type" value="Genomic_DNA"/>
</dbReference>
<evidence type="ECO:0000256" key="1">
    <source>
        <dbReference type="SAM" id="MobiDB-lite"/>
    </source>
</evidence>
<dbReference type="EnsemblPlants" id="KQL31373">
    <property type="protein sequence ID" value="KQL31373"/>
    <property type="gene ID" value="SETIT_020175mg"/>
</dbReference>
<dbReference type="Pfam" id="PF00646">
    <property type="entry name" value="F-box"/>
    <property type="match status" value="1"/>
</dbReference>
<evidence type="ECO:0000313" key="4">
    <source>
        <dbReference type="EnsemblPlants" id="KQL31373"/>
    </source>
</evidence>
<feature type="region of interest" description="Disordered" evidence="1">
    <location>
        <begin position="1"/>
        <end position="20"/>
    </location>
</feature>
<dbReference type="InterPro" id="IPR053772">
    <property type="entry name" value="At1g61320/At1g61330-like"/>
</dbReference>
<keyword evidence="5" id="KW-1185">Reference proteome</keyword>
<dbReference type="PANTHER" id="PTHR34145:SF34">
    <property type="entry name" value="OS05G0571700 PROTEIN"/>
    <property type="match status" value="1"/>
</dbReference>
<dbReference type="Gramene" id="KQL31373">
    <property type="protein sequence ID" value="KQL31373"/>
    <property type="gene ID" value="SETIT_020175mg"/>
</dbReference>
<dbReference type="Proteomes" id="UP000004995">
    <property type="component" value="Unassembled WGS sequence"/>
</dbReference>
<dbReference type="Pfam" id="PF23622">
    <property type="entry name" value="LRR_At1g61320_AtMIF1"/>
    <property type="match status" value="1"/>
</dbReference>
<dbReference type="eggNOG" id="ENOG502RYMX">
    <property type="taxonomic scope" value="Eukaryota"/>
</dbReference>
<reference evidence="5" key="1">
    <citation type="journal article" date="2012" name="Nat. Biotechnol.">
        <title>Reference genome sequence of the model plant Setaria.</title>
        <authorList>
            <person name="Bennetzen J.L."/>
            <person name="Schmutz J."/>
            <person name="Wang H."/>
            <person name="Percifield R."/>
            <person name="Hawkins J."/>
            <person name="Pontaroli A.C."/>
            <person name="Estep M."/>
            <person name="Feng L."/>
            <person name="Vaughn J.N."/>
            <person name="Grimwood J."/>
            <person name="Jenkins J."/>
            <person name="Barry K."/>
            <person name="Lindquist E."/>
            <person name="Hellsten U."/>
            <person name="Deshpande S."/>
            <person name="Wang X."/>
            <person name="Wu X."/>
            <person name="Mitros T."/>
            <person name="Triplett J."/>
            <person name="Yang X."/>
            <person name="Ye C.Y."/>
            <person name="Mauro-Herrera M."/>
            <person name="Wang L."/>
            <person name="Li P."/>
            <person name="Sharma M."/>
            <person name="Sharma R."/>
            <person name="Ronald P.C."/>
            <person name="Panaud O."/>
            <person name="Kellogg E.A."/>
            <person name="Brutnell T.P."/>
            <person name="Doust A.N."/>
            <person name="Tuskan G.A."/>
            <person name="Rokhsar D."/>
            <person name="Devos K.M."/>
        </authorList>
    </citation>
    <scope>NUCLEOTIDE SEQUENCE [LARGE SCALE GENOMIC DNA]</scope>
    <source>
        <strain evidence="5">cv. Yugu1</strain>
    </source>
</reference>
<dbReference type="AlphaFoldDB" id="K3Z0V8"/>
<dbReference type="PANTHER" id="PTHR34145">
    <property type="entry name" value="OS02G0105600 PROTEIN"/>
    <property type="match status" value="1"/>
</dbReference>
<protein>
    <submittedName>
        <fullName evidence="4">Uncharacterized protein</fullName>
    </submittedName>
</protein>
<organism evidence="4 5">
    <name type="scientific">Setaria italica</name>
    <name type="common">Foxtail millet</name>
    <name type="synonym">Panicum italicum</name>
    <dbReference type="NCBI Taxonomy" id="4555"/>
    <lineage>
        <taxon>Eukaryota</taxon>
        <taxon>Viridiplantae</taxon>
        <taxon>Streptophyta</taxon>
        <taxon>Embryophyta</taxon>
        <taxon>Tracheophyta</taxon>
        <taxon>Spermatophyta</taxon>
        <taxon>Magnoliopsida</taxon>
        <taxon>Liliopsida</taxon>
        <taxon>Poales</taxon>
        <taxon>Poaceae</taxon>
        <taxon>PACMAD clade</taxon>
        <taxon>Panicoideae</taxon>
        <taxon>Panicodae</taxon>
        <taxon>Paniceae</taxon>
        <taxon>Cenchrinae</taxon>
        <taxon>Setaria</taxon>
    </lineage>
</organism>
<evidence type="ECO:0000259" key="3">
    <source>
        <dbReference type="Pfam" id="PF23622"/>
    </source>
</evidence>
<feature type="compositionally biased region" description="Basic residues" evidence="1">
    <location>
        <begin position="1"/>
        <end position="12"/>
    </location>
</feature>
<dbReference type="InterPro" id="IPR036047">
    <property type="entry name" value="F-box-like_dom_sf"/>
</dbReference>
<dbReference type="HOGENOM" id="CLU_010721_4_0_1"/>
<dbReference type="CDD" id="cd09917">
    <property type="entry name" value="F-box_SF"/>
    <property type="match status" value="1"/>
</dbReference>
<dbReference type="SUPFAM" id="SSF52047">
    <property type="entry name" value="RNI-like"/>
    <property type="match status" value="1"/>
</dbReference>